<dbReference type="AlphaFoldDB" id="A0A9D9H8C1"/>
<reference evidence="2" key="2">
    <citation type="journal article" date="2021" name="PeerJ">
        <title>Extensive microbial diversity within the chicken gut microbiome revealed by metagenomics and culture.</title>
        <authorList>
            <person name="Gilroy R."/>
            <person name="Ravi A."/>
            <person name="Getino M."/>
            <person name="Pursley I."/>
            <person name="Horton D.L."/>
            <person name="Alikhan N.F."/>
            <person name="Baker D."/>
            <person name="Gharbi K."/>
            <person name="Hall N."/>
            <person name="Watson M."/>
            <person name="Adriaenssens E.M."/>
            <person name="Foster-Nyarko E."/>
            <person name="Jarju S."/>
            <person name="Secka A."/>
            <person name="Antonio M."/>
            <person name="Oren A."/>
            <person name="Chaudhuri R.R."/>
            <person name="La Ragione R."/>
            <person name="Hildebrand F."/>
            <person name="Pallen M.J."/>
        </authorList>
    </citation>
    <scope>NUCLEOTIDE SEQUENCE</scope>
    <source>
        <strain evidence="2">C6-149</strain>
    </source>
</reference>
<proteinExistence type="predicted"/>
<dbReference type="InterPro" id="IPR004676">
    <property type="entry name" value="Cd-R_transporter"/>
</dbReference>
<keyword evidence="1" id="KW-1133">Transmembrane helix</keyword>
<evidence type="ECO:0000313" key="2">
    <source>
        <dbReference type="EMBL" id="MBO8441856.1"/>
    </source>
</evidence>
<feature type="transmembrane region" description="Helical" evidence="1">
    <location>
        <begin position="6"/>
        <end position="25"/>
    </location>
</feature>
<feature type="transmembrane region" description="Helical" evidence="1">
    <location>
        <begin position="126"/>
        <end position="143"/>
    </location>
</feature>
<accession>A0A9D9H8C1</accession>
<protein>
    <submittedName>
        <fullName evidence="2">Cadmium resistance transporter</fullName>
    </submittedName>
</protein>
<dbReference type="Proteomes" id="UP000823614">
    <property type="component" value="Unassembled WGS sequence"/>
</dbReference>
<dbReference type="EMBL" id="JADIMP010000087">
    <property type="protein sequence ID" value="MBO8441856.1"/>
    <property type="molecule type" value="Genomic_DNA"/>
</dbReference>
<name>A0A9D9H8C1_9LACO</name>
<feature type="transmembrane region" description="Helical" evidence="1">
    <location>
        <begin position="37"/>
        <end position="56"/>
    </location>
</feature>
<feature type="transmembrane region" description="Helical" evidence="1">
    <location>
        <begin position="90"/>
        <end position="114"/>
    </location>
</feature>
<sequence>MNIGVVIVSFLAVNLDFFFMLLFLLNKYKFNEVLWGYFSAVIFILLISYSIGFALTRLFPEWSLGILGFVPIWMAIHDEDEEYVSNGRKGLLGVVITYLSTCLGCNLAIFLPILTGKNITDLFETLFIVGGLTLGVTILINAIRRIQTISNIMEKHGDQLMKICYVVIGLYVMFDSGLINHIYQWL</sequence>
<evidence type="ECO:0000313" key="3">
    <source>
        <dbReference type="Proteomes" id="UP000823614"/>
    </source>
</evidence>
<organism evidence="2 3">
    <name type="scientific">Candidatus Gallilactobacillus intestinavium</name>
    <dbReference type="NCBI Taxonomy" id="2840838"/>
    <lineage>
        <taxon>Bacteria</taxon>
        <taxon>Bacillati</taxon>
        <taxon>Bacillota</taxon>
        <taxon>Bacilli</taxon>
        <taxon>Lactobacillales</taxon>
        <taxon>Lactobacillaceae</taxon>
        <taxon>Lactobacillaceae incertae sedis</taxon>
        <taxon>Candidatus Gallilactobacillus</taxon>
    </lineage>
</organism>
<dbReference type="Pfam" id="PF03596">
    <property type="entry name" value="Cad"/>
    <property type="match status" value="1"/>
</dbReference>
<feature type="transmembrane region" description="Helical" evidence="1">
    <location>
        <begin position="62"/>
        <end position="78"/>
    </location>
</feature>
<keyword evidence="1" id="KW-0472">Membrane</keyword>
<gene>
    <name evidence="2" type="ORF">IAA89_05445</name>
</gene>
<evidence type="ECO:0000256" key="1">
    <source>
        <dbReference type="SAM" id="Phobius"/>
    </source>
</evidence>
<comment type="caution">
    <text evidence="2">The sequence shown here is derived from an EMBL/GenBank/DDBJ whole genome shotgun (WGS) entry which is preliminary data.</text>
</comment>
<reference evidence="2" key="1">
    <citation type="submission" date="2020-10" db="EMBL/GenBank/DDBJ databases">
        <authorList>
            <person name="Gilroy R."/>
        </authorList>
    </citation>
    <scope>NUCLEOTIDE SEQUENCE</scope>
    <source>
        <strain evidence="2">C6-149</strain>
    </source>
</reference>
<feature type="transmembrane region" description="Helical" evidence="1">
    <location>
        <begin position="163"/>
        <end position="183"/>
    </location>
</feature>
<keyword evidence="1" id="KW-0812">Transmembrane</keyword>